<dbReference type="Gene3D" id="1.10.10.10">
    <property type="entry name" value="Winged helix-like DNA-binding domain superfamily/Winged helix DNA-binding domain"/>
    <property type="match status" value="1"/>
</dbReference>
<evidence type="ECO:0000313" key="8">
    <source>
        <dbReference type="EMBL" id="VAX40900.1"/>
    </source>
</evidence>
<reference evidence="8" key="1">
    <citation type="submission" date="2018-06" db="EMBL/GenBank/DDBJ databases">
        <authorList>
            <person name="Zhirakovskaya E."/>
        </authorList>
    </citation>
    <scope>NUCLEOTIDE SEQUENCE</scope>
</reference>
<dbReference type="GO" id="GO:0000976">
    <property type="term" value="F:transcription cis-regulatory region binding"/>
    <property type="evidence" value="ECO:0007669"/>
    <property type="project" value="TreeGrafter"/>
</dbReference>
<evidence type="ECO:0000256" key="5">
    <source>
        <dbReference type="ARBA" id="ARBA00023163"/>
    </source>
</evidence>
<dbReference type="InterPro" id="IPR001867">
    <property type="entry name" value="OmpR/PhoB-type_DNA-bd"/>
</dbReference>
<dbReference type="Gene3D" id="3.40.50.2300">
    <property type="match status" value="1"/>
</dbReference>
<gene>
    <name evidence="8" type="ORF">MNBD_PLANCTO02-2777</name>
</gene>
<dbReference type="CDD" id="cd19935">
    <property type="entry name" value="REC_OmpR_CusR-like"/>
    <property type="match status" value="1"/>
</dbReference>
<dbReference type="GO" id="GO:0005829">
    <property type="term" value="C:cytosol"/>
    <property type="evidence" value="ECO:0007669"/>
    <property type="project" value="TreeGrafter"/>
</dbReference>
<evidence type="ECO:0000256" key="1">
    <source>
        <dbReference type="ARBA" id="ARBA00022553"/>
    </source>
</evidence>
<dbReference type="InterPro" id="IPR036388">
    <property type="entry name" value="WH-like_DNA-bd_sf"/>
</dbReference>
<dbReference type="Pfam" id="PF00072">
    <property type="entry name" value="Response_reg"/>
    <property type="match status" value="1"/>
</dbReference>
<dbReference type="CDD" id="cd00383">
    <property type="entry name" value="trans_reg_C"/>
    <property type="match status" value="1"/>
</dbReference>
<feature type="domain" description="Response regulatory" evidence="6">
    <location>
        <begin position="3"/>
        <end position="117"/>
    </location>
</feature>
<accession>A0A3B1DZ24</accession>
<dbReference type="PANTHER" id="PTHR48111">
    <property type="entry name" value="REGULATOR OF RPOS"/>
    <property type="match status" value="1"/>
</dbReference>
<evidence type="ECO:0000256" key="3">
    <source>
        <dbReference type="ARBA" id="ARBA00023015"/>
    </source>
</evidence>
<evidence type="ECO:0000256" key="4">
    <source>
        <dbReference type="ARBA" id="ARBA00023125"/>
    </source>
</evidence>
<sequence length="225" mass="25667">MTKILIIEDEKKLLNSLSQGLTEEGYHVLTAQNGEEGFFLATKESIDALILDIMLPKRDGLEVLSELRRSGFIAPVLMLTARDKVEDRVAGLDTGADDYLVKPYAFAELLARLRALLRRNFQARNFTMQVGDIELNSISRRVVLAGVELEFSPREYHLLEYLMRHVNQSVTREMIANEVWKESGTVLTNIIDVYINYLRKKLEQPGKPQVIHTIRGVGYCLRDES</sequence>
<dbReference type="PANTHER" id="PTHR48111:SF22">
    <property type="entry name" value="REGULATOR OF RPOS"/>
    <property type="match status" value="1"/>
</dbReference>
<keyword evidence="3" id="KW-0805">Transcription regulation</keyword>
<dbReference type="SMART" id="SM00862">
    <property type="entry name" value="Trans_reg_C"/>
    <property type="match status" value="1"/>
</dbReference>
<keyword evidence="1" id="KW-0597">Phosphoprotein</keyword>
<protein>
    <submittedName>
        <fullName evidence="8">DNA-binding heavy metal response regulator</fullName>
    </submittedName>
</protein>
<dbReference type="AlphaFoldDB" id="A0A3B1DZ24"/>
<dbReference type="Pfam" id="PF00486">
    <property type="entry name" value="Trans_reg_C"/>
    <property type="match status" value="1"/>
</dbReference>
<organism evidence="8">
    <name type="scientific">hydrothermal vent metagenome</name>
    <dbReference type="NCBI Taxonomy" id="652676"/>
    <lineage>
        <taxon>unclassified sequences</taxon>
        <taxon>metagenomes</taxon>
        <taxon>ecological metagenomes</taxon>
    </lineage>
</organism>
<dbReference type="SMART" id="SM00448">
    <property type="entry name" value="REC"/>
    <property type="match status" value="1"/>
</dbReference>
<keyword evidence="5" id="KW-0804">Transcription</keyword>
<dbReference type="PROSITE" id="PS50110">
    <property type="entry name" value="RESPONSE_REGULATORY"/>
    <property type="match status" value="1"/>
</dbReference>
<feature type="domain" description="OmpR/PhoB-type" evidence="7">
    <location>
        <begin position="125"/>
        <end position="223"/>
    </location>
</feature>
<evidence type="ECO:0000259" key="6">
    <source>
        <dbReference type="PROSITE" id="PS50110"/>
    </source>
</evidence>
<dbReference type="Gene3D" id="6.10.250.690">
    <property type="match status" value="1"/>
</dbReference>
<evidence type="ECO:0000256" key="2">
    <source>
        <dbReference type="ARBA" id="ARBA00023012"/>
    </source>
</evidence>
<dbReference type="InterPro" id="IPR001789">
    <property type="entry name" value="Sig_transdc_resp-reg_receiver"/>
</dbReference>
<dbReference type="InterPro" id="IPR039420">
    <property type="entry name" value="WalR-like"/>
</dbReference>
<dbReference type="GO" id="GO:0006355">
    <property type="term" value="P:regulation of DNA-templated transcription"/>
    <property type="evidence" value="ECO:0007669"/>
    <property type="project" value="InterPro"/>
</dbReference>
<keyword evidence="2" id="KW-0902">Two-component regulatory system</keyword>
<keyword evidence="4 8" id="KW-0238">DNA-binding</keyword>
<dbReference type="InterPro" id="IPR011006">
    <property type="entry name" value="CheY-like_superfamily"/>
</dbReference>
<name>A0A3B1DZ24_9ZZZZ</name>
<proteinExistence type="predicted"/>
<dbReference type="PROSITE" id="PS51755">
    <property type="entry name" value="OMPR_PHOB"/>
    <property type="match status" value="1"/>
</dbReference>
<evidence type="ECO:0000259" key="7">
    <source>
        <dbReference type="PROSITE" id="PS51755"/>
    </source>
</evidence>
<dbReference type="EMBL" id="UOGL01000492">
    <property type="protein sequence ID" value="VAX40900.1"/>
    <property type="molecule type" value="Genomic_DNA"/>
</dbReference>
<dbReference type="FunFam" id="1.10.10.10:FF:000005">
    <property type="entry name" value="Two-component system response regulator"/>
    <property type="match status" value="1"/>
</dbReference>
<dbReference type="GO" id="GO:0000156">
    <property type="term" value="F:phosphorelay response regulator activity"/>
    <property type="evidence" value="ECO:0007669"/>
    <property type="project" value="TreeGrafter"/>
</dbReference>
<dbReference type="FunFam" id="3.40.50.2300:FF:000001">
    <property type="entry name" value="DNA-binding response regulator PhoB"/>
    <property type="match status" value="1"/>
</dbReference>
<dbReference type="GO" id="GO:0032993">
    <property type="term" value="C:protein-DNA complex"/>
    <property type="evidence" value="ECO:0007669"/>
    <property type="project" value="TreeGrafter"/>
</dbReference>
<dbReference type="SUPFAM" id="SSF52172">
    <property type="entry name" value="CheY-like"/>
    <property type="match status" value="1"/>
</dbReference>